<name>A0A8X6V6C8_TRICX</name>
<evidence type="ECO:0000313" key="2">
    <source>
        <dbReference type="Proteomes" id="UP000887159"/>
    </source>
</evidence>
<sequence length="225" mass="25783">MATLLIPSVPGMSFRILFAMGQERGVCCHQISELDCPLVPQIGKLSTWAWIGSDVELPCANDPKKSVDVASKDFHLQERLKEVLVIDLLPQEFRHIELFQVVVGSYEVSAIVRMDFRRMTTSSNESTQCKKNSKKRKEEITCTFLEMRPSRMEFELPSLRLKPSAYPLRLQDQMQKAPHTIAEELILPAAITRDCRNYVWETTLPKELQCAVHIARCKSSSHYCR</sequence>
<dbReference type="AlphaFoldDB" id="A0A8X6V6C8"/>
<organism evidence="1 2">
    <name type="scientific">Trichonephila clavipes</name>
    <name type="common">Golden silk orbweaver</name>
    <name type="synonym">Nephila clavipes</name>
    <dbReference type="NCBI Taxonomy" id="2585209"/>
    <lineage>
        <taxon>Eukaryota</taxon>
        <taxon>Metazoa</taxon>
        <taxon>Ecdysozoa</taxon>
        <taxon>Arthropoda</taxon>
        <taxon>Chelicerata</taxon>
        <taxon>Arachnida</taxon>
        <taxon>Araneae</taxon>
        <taxon>Araneomorphae</taxon>
        <taxon>Entelegynae</taxon>
        <taxon>Araneoidea</taxon>
        <taxon>Nephilidae</taxon>
        <taxon>Trichonephila</taxon>
    </lineage>
</organism>
<comment type="caution">
    <text evidence="1">The sequence shown here is derived from an EMBL/GenBank/DDBJ whole genome shotgun (WGS) entry which is preliminary data.</text>
</comment>
<protein>
    <submittedName>
        <fullName evidence="1">Uncharacterized protein</fullName>
    </submittedName>
</protein>
<evidence type="ECO:0000313" key="1">
    <source>
        <dbReference type="EMBL" id="GFY06517.1"/>
    </source>
</evidence>
<keyword evidence="2" id="KW-1185">Reference proteome</keyword>
<dbReference type="Proteomes" id="UP000887159">
    <property type="component" value="Unassembled WGS sequence"/>
</dbReference>
<proteinExistence type="predicted"/>
<reference evidence="1" key="1">
    <citation type="submission" date="2020-08" db="EMBL/GenBank/DDBJ databases">
        <title>Multicomponent nature underlies the extraordinary mechanical properties of spider dragline silk.</title>
        <authorList>
            <person name="Kono N."/>
            <person name="Nakamura H."/>
            <person name="Mori M."/>
            <person name="Yoshida Y."/>
            <person name="Ohtoshi R."/>
            <person name="Malay A.D."/>
            <person name="Moran D.A.P."/>
            <person name="Tomita M."/>
            <person name="Numata K."/>
            <person name="Arakawa K."/>
        </authorList>
    </citation>
    <scope>NUCLEOTIDE SEQUENCE</scope>
</reference>
<accession>A0A8X6V6C8</accession>
<gene>
    <name evidence="1" type="ORF">TNCV_412671</name>
</gene>
<dbReference type="EMBL" id="BMAU01021260">
    <property type="protein sequence ID" value="GFY06517.1"/>
    <property type="molecule type" value="Genomic_DNA"/>
</dbReference>